<dbReference type="AlphaFoldDB" id="A0A7K3W9Q9"/>
<evidence type="ECO:0000313" key="2">
    <source>
        <dbReference type="Proteomes" id="UP000470470"/>
    </source>
</evidence>
<sequence length="66" mass="6549">MSRTAMLLVSGLGAGVLGLTGELRPETAQHSSSAAVVTSAAPAAPGVPPAAPRLAPARQLCLVCWL</sequence>
<name>A0A7K3W9Q9_9ACTN</name>
<keyword evidence="2" id="KW-1185">Reference proteome</keyword>
<dbReference type="EMBL" id="JAAGWK010000008">
    <property type="protein sequence ID" value="NEL53076.1"/>
    <property type="molecule type" value="Genomic_DNA"/>
</dbReference>
<dbReference type="RefSeq" id="WP_152730249.1">
    <property type="nucleotide sequence ID" value="NZ_JAABOZ010000007.1"/>
</dbReference>
<accession>A0A7K3W9Q9</accession>
<comment type="caution">
    <text evidence="1">The sequence shown here is derived from an EMBL/GenBank/DDBJ whole genome shotgun (WGS) entry which is preliminary data.</text>
</comment>
<gene>
    <name evidence="1" type="ORF">G1H19_03475</name>
</gene>
<organism evidence="1 2">
    <name type="scientific">Goekera deserti</name>
    <dbReference type="NCBI Taxonomy" id="2497753"/>
    <lineage>
        <taxon>Bacteria</taxon>
        <taxon>Bacillati</taxon>
        <taxon>Actinomycetota</taxon>
        <taxon>Actinomycetes</taxon>
        <taxon>Geodermatophilales</taxon>
        <taxon>Geodermatophilaceae</taxon>
        <taxon>Goekera</taxon>
    </lineage>
</organism>
<reference evidence="1 2" key="1">
    <citation type="submission" date="2020-02" db="EMBL/GenBank/DDBJ databases">
        <title>The whole genome sequence of CPCC 205119.</title>
        <authorList>
            <person name="Jiang Z."/>
        </authorList>
    </citation>
    <scope>NUCLEOTIDE SEQUENCE [LARGE SCALE GENOMIC DNA]</scope>
    <source>
        <strain evidence="1 2">CPCC 205119</strain>
    </source>
</reference>
<evidence type="ECO:0000313" key="1">
    <source>
        <dbReference type="EMBL" id="NEL53076.1"/>
    </source>
</evidence>
<protein>
    <submittedName>
        <fullName evidence="1">Uncharacterized protein</fullName>
    </submittedName>
</protein>
<dbReference type="Proteomes" id="UP000470470">
    <property type="component" value="Unassembled WGS sequence"/>
</dbReference>
<proteinExistence type="predicted"/>